<evidence type="ECO:0000256" key="3">
    <source>
        <dbReference type="SAM" id="SignalP"/>
    </source>
</evidence>
<keyword evidence="5" id="KW-1185">Reference proteome</keyword>
<dbReference type="InterPro" id="IPR009001">
    <property type="entry name" value="Transl_elong_EF1A/Init_IF2_C"/>
</dbReference>
<keyword evidence="2" id="KW-0342">GTP-binding</keyword>
<evidence type="ECO:0000313" key="4">
    <source>
        <dbReference type="Ensembl" id="ENSSFAP00005004483.1"/>
    </source>
</evidence>
<name>A0A672FDT2_SALFA</name>
<organism evidence="4 5">
    <name type="scientific">Salarias fasciatus</name>
    <name type="common">Jewelled blenny</name>
    <name type="synonym">Blennius fasciatus</name>
    <dbReference type="NCBI Taxonomy" id="181472"/>
    <lineage>
        <taxon>Eukaryota</taxon>
        <taxon>Metazoa</taxon>
        <taxon>Chordata</taxon>
        <taxon>Craniata</taxon>
        <taxon>Vertebrata</taxon>
        <taxon>Euteleostomi</taxon>
        <taxon>Actinopterygii</taxon>
        <taxon>Neopterygii</taxon>
        <taxon>Teleostei</taxon>
        <taxon>Neoteleostei</taxon>
        <taxon>Acanthomorphata</taxon>
        <taxon>Ovalentaria</taxon>
        <taxon>Blenniimorphae</taxon>
        <taxon>Blenniiformes</taxon>
        <taxon>Blennioidei</taxon>
        <taxon>Blenniidae</taxon>
        <taxon>Salariinae</taxon>
        <taxon>Salarias</taxon>
    </lineage>
</organism>
<dbReference type="Ensembl" id="ENSSFAT00005004773.1">
    <property type="protein sequence ID" value="ENSSFAP00005004483.1"/>
    <property type="gene ID" value="ENSSFAG00005002980.1"/>
</dbReference>
<proteinExistence type="predicted"/>
<evidence type="ECO:0000256" key="1">
    <source>
        <dbReference type="ARBA" id="ARBA00022741"/>
    </source>
</evidence>
<keyword evidence="3" id="KW-0732">Signal</keyword>
<reference evidence="4" key="3">
    <citation type="submission" date="2025-09" db="UniProtKB">
        <authorList>
            <consortium name="Ensembl"/>
        </authorList>
    </citation>
    <scope>IDENTIFICATION</scope>
</reference>
<dbReference type="SUPFAM" id="SSF50465">
    <property type="entry name" value="EF-Tu/eEF-1alpha/eIF2-gamma C-terminal domain"/>
    <property type="match status" value="1"/>
</dbReference>
<reference evidence="4" key="2">
    <citation type="submission" date="2025-08" db="UniProtKB">
        <authorList>
            <consortium name="Ensembl"/>
        </authorList>
    </citation>
    <scope>IDENTIFICATION</scope>
</reference>
<protein>
    <submittedName>
        <fullName evidence="4">Uncharacterized protein</fullName>
    </submittedName>
</protein>
<reference evidence="4" key="1">
    <citation type="submission" date="2019-06" db="EMBL/GenBank/DDBJ databases">
        <authorList>
            <consortium name="Wellcome Sanger Institute Data Sharing"/>
        </authorList>
    </citation>
    <scope>NUCLEOTIDE SEQUENCE [LARGE SCALE GENOMIC DNA]</scope>
</reference>
<dbReference type="GO" id="GO:0005525">
    <property type="term" value="F:GTP binding"/>
    <property type="evidence" value="ECO:0007669"/>
    <property type="project" value="UniProtKB-KW"/>
</dbReference>
<dbReference type="InParanoid" id="A0A672FDT2"/>
<sequence length="112" mass="12866">MRWCVQCAVRWCVQCAVRWCDSLCSAVACAERASGWWWVPPTRDELRTGERAVVRFRFIKHPEYLRVGAKLLFREGVTKGIGHVTPGTMNVMLAHRWADGRWFLGDGSLETL</sequence>
<feature type="signal peptide" evidence="3">
    <location>
        <begin position="1"/>
        <end position="22"/>
    </location>
</feature>
<dbReference type="AlphaFoldDB" id="A0A672FDT2"/>
<evidence type="ECO:0000313" key="5">
    <source>
        <dbReference type="Proteomes" id="UP000472267"/>
    </source>
</evidence>
<feature type="chain" id="PRO_5025426558" evidence="3">
    <location>
        <begin position="23"/>
        <end position="112"/>
    </location>
</feature>
<dbReference type="Proteomes" id="UP000472267">
    <property type="component" value="Chromosome 6"/>
</dbReference>
<keyword evidence="1" id="KW-0547">Nucleotide-binding</keyword>
<accession>A0A672FDT2</accession>
<evidence type="ECO:0000256" key="2">
    <source>
        <dbReference type="ARBA" id="ARBA00023134"/>
    </source>
</evidence>